<reference evidence="3 4" key="1">
    <citation type="submission" date="2018-11" db="EMBL/GenBank/DDBJ databases">
        <title>Genomic Encyclopedia of Type Strains, Phase IV (KMG-IV): sequencing the most valuable type-strain genomes for metagenomic binning, comparative biology and taxonomic classification.</title>
        <authorList>
            <person name="Goeker M."/>
        </authorList>
    </citation>
    <scope>NUCLEOTIDE SEQUENCE [LARGE SCALE GENOMIC DNA]</scope>
    <source>
        <strain evidence="3 4">DSM 101684</strain>
    </source>
</reference>
<dbReference type="InterPro" id="IPR011990">
    <property type="entry name" value="TPR-like_helical_dom_sf"/>
</dbReference>
<evidence type="ECO:0000256" key="1">
    <source>
        <dbReference type="SAM" id="MobiDB-lite"/>
    </source>
</evidence>
<organism evidence="3 4">
    <name type="scientific">Tibeticola sediminis</name>
    <dbReference type="NCBI Taxonomy" id="1917811"/>
    <lineage>
        <taxon>Bacteria</taxon>
        <taxon>Pseudomonadati</taxon>
        <taxon>Pseudomonadota</taxon>
        <taxon>Betaproteobacteria</taxon>
        <taxon>Burkholderiales</taxon>
        <taxon>Comamonadaceae</taxon>
        <taxon>Tibeticola</taxon>
    </lineage>
</organism>
<evidence type="ECO:0000256" key="2">
    <source>
        <dbReference type="SAM" id="SignalP"/>
    </source>
</evidence>
<dbReference type="Gene3D" id="1.25.40.10">
    <property type="entry name" value="Tetratricopeptide repeat domain"/>
    <property type="match status" value="1"/>
</dbReference>
<evidence type="ECO:0000313" key="3">
    <source>
        <dbReference type="EMBL" id="RPE73135.1"/>
    </source>
</evidence>
<keyword evidence="2" id="KW-0732">Signal</keyword>
<dbReference type="EMBL" id="RKQL01000001">
    <property type="protein sequence ID" value="RPE73135.1"/>
    <property type="molecule type" value="Genomic_DNA"/>
</dbReference>
<dbReference type="AlphaFoldDB" id="A0A3N4UWE4"/>
<proteinExistence type="predicted"/>
<dbReference type="SUPFAM" id="SSF48452">
    <property type="entry name" value="TPR-like"/>
    <property type="match status" value="1"/>
</dbReference>
<keyword evidence="4" id="KW-1185">Reference proteome</keyword>
<comment type="caution">
    <text evidence="3">The sequence shown here is derived from an EMBL/GenBank/DDBJ whole genome shotgun (WGS) entry which is preliminary data.</text>
</comment>
<protein>
    <recommendedName>
        <fullName evidence="5">Tetratricopeptide repeat protein</fullName>
    </recommendedName>
</protein>
<feature type="region of interest" description="Disordered" evidence="1">
    <location>
        <begin position="36"/>
        <end position="69"/>
    </location>
</feature>
<gene>
    <name evidence="3" type="ORF">EDC62_0846</name>
</gene>
<accession>A0A3N4UWE4</accession>
<name>A0A3N4UWE4_9BURK</name>
<feature type="compositionally biased region" description="Polar residues" evidence="1">
    <location>
        <begin position="48"/>
        <end position="60"/>
    </location>
</feature>
<feature type="signal peptide" evidence="2">
    <location>
        <begin position="1"/>
        <end position="37"/>
    </location>
</feature>
<dbReference type="Proteomes" id="UP000272193">
    <property type="component" value="Unassembled WGS sequence"/>
</dbReference>
<evidence type="ECO:0000313" key="4">
    <source>
        <dbReference type="Proteomes" id="UP000272193"/>
    </source>
</evidence>
<evidence type="ECO:0008006" key="5">
    <source>
        <dbReference type="Google" id="ProtNLM"/>
    </source>
</evidence>
<sequence>MKRRARAGGRPFSRHFGRLRNAAPLLAALLALGHAQAQPTPEPVPPHSTATPTPEASSPLSPEAQAAWEEAQQALQRQDWVQAELLLERTLMLSPEHAESLVQLALVLLHRGRIETAQALIAALEADPRTPPAQRARLAQLRTAAASPLPAAPDAPAHTTVQLGLGRSSNPLAVTSAREIRLTLPGGDLVAALNQRPEPASLATAEVSHQAANGTEWAAQLRRSSLAGTPTAWRLGALIPLAPGAPAPAGSPWALQLGAQYGLDGSGRSSLQLAHRCGLGANGGSAWLCGVGVFEENTGRRGWLARAVVARSDALPTASAQSVAALGWVEAEIVRHSAQPDLLRLGAQLSWQPAPAWQATAALQWQGDASGYSPLLAEGAPRRLLTSQVALRWHLPLATAGGRWTLQLATAQRRANLPLFAWREHNAQLLWQRTLRH</sequence>
<feature type="chain" id="PRO_5017955683" description="Tetratricopeptide repeat protein" evidence="2">
    <location>
        <begin position="38"/>
        <end position="437"/>
    </location>
</feature>
<dbReference type="RefSeq" id="WP_124220734.1">
    <property type="nucleotide sequence ID" value="NZ_RKQL01000001.1"/>
</dbReference>